<name>A0A6N9NJ50_9FLAO</name>
<evidence type="ECO:0000256" key="3">
    <source>
        <dbReference type="ARBA" id="ARBA00022723"/>
    </source>
</evidence>
<evidence type="ECO:0000256" key="5">
    <source>
        <dbReference type="ARBA" id="ARBA00022842"/>
    </source>
</evidence>
<dbReference type="PROSITE" id="PS51462">
    <property type="entry name" value="NUDIX"/>
    <property type="match status" value="1"/>
</dbReference>
<keyword evidence="3" id="KW-0479">Metal-binding</keyword>
<feature type="domain" description="Nudix hydrolase" evidence="7">
    <location>
        <begin position="47"/>
        <end position="182"/>
    </location>
</feature>
<evidence type="ECO:0000256" key="2">
    <source>
        <dbReference type="ARBA" id="ARBA00001946"/>
    </source>
</evidence>
<dbReference type="GO" id="GO:0046872">
    <property type="term" value="F:metal ion binding"/>
    <property type="evidence" value="ECO:0007669"/>
    <property type="project" value="UniProtKB-KW"/>
</dbReference>
<dbReference type="GO" id="GO:0010945">
    <property type="term" value="F:coenzyme A diphosphatase activity"/>
    <property type="evidence" value="ECO:0007669"/>
    <property type="project" value="InterPro"/>
</dbReference>
<evidence type="ECO:0000313" key="9">
    <source>
        <dbReference type="Proteomes" id="UP000470771"/>
    </source>
</evidence>
<dbReference type="PANTHER" id="PTHR12992">
    <property type="entry name" value="NUDIX HYDROLASE"/>
    <property type="match status" value="1"/>
</dbReference>
<evidence type="ECO:0000259" key="7">
    <source>
        <dbReference type="PROSITE" id="PS51462"/>
    </source>
</evidence>
<evidence type="ECO:0000256" key="4">
    <source>
        <dbReference type="ARBA" id="ARBA00022801"/>
    </source>
</evidence>
<evidence type="ECO:0000313" key="8">
    <source>
        <dbReference type="EMBL" id="NBG66706.1"/>
    </source>
</evidence>
<dbReference type="CDD" id="cd03426">
    <property type="entry name" value="NUDIX_CoAse_Nudt7"/>
    <property type="match status" value="1"/>
</dbReference>
<organism evidence="8 9">
    <name type="scientific">Acidiluteibacter ferrifornacis</name>
    <dbReference type="NCBI Taxonomy" id="2692424"/>
    <lineage>
        <taxon>Bacteria</taxon>
        <taxon>Pseudomonadati</taxon>
        <taxon>Bacteroidota</taxon>
        <taxon>Flavobacteriia</taxon>
        <taxon>Flavobacteriales</taxon>
        <taxon>Cryomorphaceae</taxon>
        <taxon>Acidiluteibacter</taxon>
    </lineage>
</organism>
<dbReference type="Proteomes" id="UP000470771">
    <property type="component" value="Unassembled WGS sequence"/>
</dbReference>
<dbReference type="AlphaFoldDB" id="A0A6N9NJ50"/>
<dbReference type="SUPFAM" id="SSF55811">
    <property type="entry name" value="Nudix"/>
    <property type="match status" value="1"/>
</dbReference>
<reference evidence="8 9" key="1">
    <citation type="submission" date="2019-12" db="EMBL/GenBank/DDBJ databases">
        <authorList>
            <person name="Zhao J."/>
        </authorList>
    </citation>
    <scope>NUCLEOTIDE SEQUENCE [LARGE SCALE GENOMIC DNA]</scope>
    <source>
        <strain evidence="8 9">S-15</strain>
    </source>
</reference>
<comment type="cofactor">
    <cofactor evidence="1">
        <name>Mn(2+)</name>
        <dbReference type="ChEBI" id="CHEBI:29035"/>
    </cofactor>
</comment>
<dbReference type="Gene3D" id="3.90.79.10">
    <property type="entry name" value="Nucleoside Triphosphate Pyrophosphohydrolase"/>
    <property type="match status" value="1"/>
</dbReference>
<dbReference type="InterPro" id="IPR000086">
    <property type="entry name" value="NUDIX_hydrolase_dom"/>
</dbReference>
<accession>A0A6N9NJ50</accession>
<dbReference type="InterPro" id="IPR015797">
    <property type="entry name" value="NUDIX_hydrolase-like_dom_sf"/>
</dbReference>
<protein>
    <submittedName>
        <fullName evidence="8">NUDIX domain-containing protein</fullName>
    </submittedName>
</protein>
<dbReference type="InterPro" id="IPR045121">
    <property type="entry name" value="CoAse"/>
</dbReference>
<proteinExistence type="predicted"/>
<evidence type="ECO:0000256" key="1">
    <source>
        <dbReference type="ARBA" id="ARBA00001936"/>
    </source>
</evidence>
<gene>
    <name evidence="8" type="ORF">GQN54_11325</name>
</gene>
<comment type="cofactor">
    <cofactor evidence="2">
        <name>Mg(2+)</name>
        <dbReference type="ChEBI" id="CHEBI:18420"/>
    </cofactor>
</comment>
<evidence type="ECO:0000256" key="6">
    <source>
        <dbReference type="ARBA" id="ARBA00023211"/>
    </source>
</evidence>
<sequence>MEVNSKFEFFITDLKNRLNNELPGDLAHQKMMSYNRPLASEVKKNKAYRESAVLILFYPINEIPHVVFILRQSYDGVHSAQVGFPGGKKEETDRDLVQTALREANEELKILDKEVFIIGELSELYVPPSNFLISPFIGYTNTRPTFVKDEYEVAEIIEVPIHDILGNEYLTTTTISLPNGAKLKVPCFQFNNRIVWGATAMIVQELIDLLD</sequence>
<keyword evidence="4" id="KW-0378">Hydrolase</keyword>
<keyword evidence="5" id="KW-0460">Magnesium</keyword>
<dbReference type="Pfam" id="PF00293">
    <property type="entry name" value="NUDIX"/>
    <property type="match status" value="1"/>
</dbReference>
<dbReference type="PANTHER" id="PTHR12992:SF11">
    <property type="entry name" value="MITOCHONDRIAL COENZYME A DIPHOSPHATASE NUDT8"/>
    <property type="match status" value="1"/>
</dbReference>
<dbReference type="EMBL" id="WWNE01000009">
    <property type="protein sequence ID" value="NBG66706.1"/>
    <property type="molecule type" value="Genomic_DNA"/>
</dbReference>
<keyword evidence="6" id="KW-0464">Manganese</keyword>
<dbReference type="RefSeq" id="WP_160633664.1">
    <property type="nucleotide sequence ID" value="NZ_WWNE01000009.1"/>
</dbReference>
<comment type="caution">
    <text evidence="8">The sequence shown here is derived from an EMBL/GenBank/DDBJ whole genome shotgun (WGS) entry which is preliminary data.</text>
</comment>
<keyword evidence="9" id="KW-1185">Reference proteome</keyword>